<sequence length="391" mass="43217">MAKRSNGCPLRHGKDQSGCMWGLISMLDFRHSRSTQRLLSIRRRGNGNAVGVGNAGEKLMLTVSVETCPRLLDGEEETAAIDECKLREKRLLEEEMTGGKVENNTEVEAKQFDSEEGDDGRKNRKRKNRTCKKSSGNNLDMDAAEKVVSEGSRQHKSEQQTTINLDIDNLMKECFGKVHQKNINCGNHVQLEGHSKSYGLEERLSEAIKFLIYIEGMNHLSELLANGDENVDLSSTQVPKTLDGIHSLPDYNSSPVGGPGQYLEPSFMTAQTIFAGSEKSQKASENNQVNLVSNPSPMEENTNSRLCHCNNKTCNEVKGDNAIPEHLDTNSASVEATEMMVHEESKILDASSPLASPSNTSIMKKVETSIQPPRIRFEGHNSLATNQSNRI</sequence>
<dbReference type="AlphaFoldDB" id="A0A6A2Z3D9"/>
<accession>A0A6A2Z3D9</accession>
<dbReference type="PANTHER" id="PTHR47212">
    <property type="entry name" value="ADHESIN-LIKE PROTEIN, PUTATIVE (DUF3741)-RELATED"/>
    <property type="match status" value="1"/>
</dbReference>
<organism evidence="2 3">
    <name type="scientific">Hibiscus syriacus</name>
    <name type="common">Rose of Sharon</name>
    <dbReference type="NCBI Taxonomy" id="106335"/>
    <lineage>
        <taxon>Eukaryota</taxon>
        <taxon>Viridiplantae</taxon>
        <taxon>Streptophyta</taxon>
        <taxon>Embryophyta</taxon>
        <taxon>Tracheophyta</taxon>
        <taxon>Spermatophyta</taxon>
        <taxon>Magnoliopsida</taxon>
        <taxon>eudicotyledons</taxon>
        <taxon>Gunneridae</taxon>
        <taxon>Pentapetalae</taxon>
        <taxon>rosids</taxon>
        <taxon>malvids</taxon>
        <taxon>Malvales</taxon>
        <taxon>Malvaceae</taxon>
        <taxon>Malvoideae</taxon>
        <taxon>Hibiscus</taxon>
    </lineage>
</organism>
<name>A0A6A2Z3D9_HIBSY</name>
<gene>
    <name evidence="2" type="ORF">F3Y22_tig00111095pilonHSYRG00230</name>
</gene>
<evidence type="ECO:0000313" key="2">
    <source>
        <dbReference type="EMBL" id="KAE8685605.1"/>
    </source>
</evidence>
<dbReference type="Proteomes" id="UP000436088">
    <property type="component" value="Unassembled WGS sequence"/>
</dbReference>
<protein>
    <submittedName>
        <fullName evidence="2">Uncharacterized protein</fullName>
    </submittedName>
</protein>
<feature type="compositionally biased region" description="Basic residues" evidence="1">
    <location>
        <begin position="122"/>
        <end position="132"/>
    </location>
</feature>
<reference evidence="2" key="1">
    <citation type="submission" date="2019-09" db="EMBL/GenBank/DDBJ databases">
        <title>Draft genome information of white flower Hibiscus syriacus.</title>
        <authorList>
            <person name="Kim Y.-M."/>
        </authorList>
    </citation>
    <scope>NUCLEOTIDE SEQUENCE [LARGE SCALE GENOMIC DNA]</scope>
    <source>
        <strain evidence="2">YM2019G1</strain>
    </source>
</reference>
<dbReference type="EMBL" id="VEPZ02001229">
    <property type="protein sequence ID" value="KAE8685605.1"/>
    <property type="molecule type" value="Genomic_DNA"/>
</dbReference>
<comment type="caution">
    <text evidence="2">The sequence shown here is derived from an EMBL/GenBank/DDBJ whole genome shotgun (WGS) entry which is preliminary data.</text>
</comment>
<evidence type="ECO:0000313" key="3">
    <source>
        <dbReference type="Proteomes" id="UP000436088"/>
    </source>
</evidence>
<dbReference type="PANTHER" id="PTHR47212:SF4">
    <property type="entry name" value="ADHESIN-LIKE PROTEIN, PUTATIVE (DUF3741)-RELATED"/>
    <property type="match status" value="1"/>
</dbReference>
<feature type="compositionally biased region" description="Basic and acidic residues" evidence="1">
    <location>
        <begin position="143"/>
        <end position="158"/>
    </location>
</feature>
<evidence type="ECO:0000256" key="1">
    <source>
        <dbReference type="SAM" id="MobiDB-lite"/>
    </source>
</evidence>
<feature type="region of interest" description="Disordered" evidence="1">
    <location>
        <begin position="95"/>
        <end position="160"/>
    </location>
</feature>
<keyword evidence="3" id="KW-1185">Reference proteome</keyword>
<proteinExistence type="predicted"/>